<organism evidence="1 2">
    <name type="scientific">Enterococcus phage MDA2</name>
    <dbReference type="NCBI Taxonomy" id="2816459"/>
    <lineage>
        <taxon>Viruses</taxon>
        <taxon>Duplodnaviria</taxon>
        <taxon>Heunggongvirae</taxon>
        <taxon>Uroviricota</taxon>
        <taxon>Caudoviricetes</taxon>
        <taxon>Herelleviridae</taxon>
        <taxon>Brockvirinae</taxon>
        <taxon>Kochikohdavirus</taxon>
        <taxon>Kochikohdavirus mda2</taxon>
    </lineage>
</organism>
<accession>A0AAE7RFY6</accession>
<evidence type="ECO:0000313" key="2">
    <source>
        <dbReference type="Proteomes" id="UP000828118"/>
    </source>
</evidence>
<reference evidence="1 2" key="1">
    <citation type="submission" date="2021-02" db="EMBL/GenBank/DDBJ databases">
        <title>Isolation and Efficacy of Vancomycin Resistant Enterococci-specific Bacteriophages in Wax Moth Larvae Model Galleria mellonella.</title>
        <authorList>
            <person name="El Haddad L."/>
            <person name="Harb C.P."/>
            <person name="Clark J.R."/>
            <person name="Terwilliger A.L."/>
            <person name="Chaftari C."/>
            <person name="Duna M."/>
            <person name="Youssef S."/>
            <person name="Stibich M."/>
            <person name="Maresso A."/>
            <person name="Chemaly R.F."/>
        </authorList>
    </citation>
    <scope>NUCLEOTIDE SEQUENCE [LARGE SCALE GENOMIC DNA]</scope>
</reference>
<proteinExistence type="predicted"/>
<dbReference type="EMBL" id="MW633168">
    <property type="protein sequence ID" value="QVW28120.1"/>
    <property type="molecule type" value="Genomic_DNA"/>
</dbReference>
<keyword evidence="2" id="KW-1185">Reference proteome</keyword>
<evidence type="ECO:0000313" key="1">
    <source>
        <dbReference type="EMBL" id="QVW28120.1"/>
    </source>
</evidence>
<name>A0AAE7RFY6_9CAUD</name>
<dbReference type="Proteomes" id="UP000828118">
    <property type="component" value="Segment"/>
</dbReference>
<sequence>MIHSGYPTYEYIISCYSDCVNNFFTFFFIIV</sequence>
<protein>
    <submittedName>
        <fullName evidence="1">Uncharacterized protein</fullName>
    </submittedName>
</protein>